<evidence type="ECO:0000259" key="2">
    <source>
        <dbReference type="Pfam" id="PF13963"/>
    </source>
</evidence>
<comment type="caution">
    <text evidence="3">The sequence shown here is derived from an EMBL/GenBank/DDBJ whole genome shotgun (WGS) entry which is preliminary data.</text>
</comment>
<dbReference type="AlphaFoldDB" id="A0ABD2ZP83"/>
<feature type="region of interest" description="Disordered" evidence="1">
    <location>
        <begin position="182"/>
        <end position="205"/>
    </location>
</feature>
<accession>A0ABD2ZP83</accession>
<dbReference type="Proteomes" id="UP001630127">
    <property type="component" value="Unassembled WGS sequence"/>
</dbReference>
<name>A0ABD2ZP83_9GENT</name>
<feature type="domain" description="Transposase-associated" evidence="2">
    <location>
        <begin position="3"/>
        <end position="69"/>
    </location>
</feature>
<protein>
    <recommendedName>
        <fullName evidence="2">Transposase-associated domain-containing protein</fullName>
    </recommendedName>
</protein>
<proteinExistence type="predicted"/>
<dbReference type="EMBL" id="JBJUIK010000008">
    <property type="protein sequence ID" value="KAL3520676.1"/>
    <property type="molecule type" value="Genomic_DNA"/>
</dbReference>
<organism evidence="3 4">
    <name type="scientific">Cinchona calisaya</name>
    <dbReference type="NCBI Taxonomy" id="153742"/>
    <lineage>
        <taxon>Eukaryota</taxon>
        <taxon>Viridiplantae</taxon>
        <taxon>Streptophyta</taxon>
        <taxon>Embryophyta</taxon>
        <taxon>Tracheophyta</taxon>
        <taxon>Spermatophyta</taxon>
        <taxon>Magnoliopsida</taxon>
        <taxon>eudicotyledons</taxon>
        <taxon>Gunneridae</taxon>
        <taxon>Pentapetalae</taxon>
        <taxon>asterids</taxon>
        <taxon>lamiids</taxon>
        <taxon>Gentianales</taxon>
        <taxon>Rubiaceae</taxon>
        <taxon>Cinchonoideae</taxon>
        <taxon>Cinchoneae</taxon>
        <taxon>Cinchona</taxon>
    </lineage>
</organism>
<evidence type="ECO:0000256" key="1">
    <source>
        <dbReference type="SAM" id="MobiDB-lite"/>
    </source>
</evidence>
<gene>
    <name evidence="3" type="ORF">ACH5RR_018825</name>
</gene>
<evidence type="ECO:0000313" key="4">
    <source>
        <dbReference type="Proteomes" id="UP001630127"/>
    </source>
</evidence>
<dbReference type="Pfam" id="PF13963">
    <property type="entry name" value="Transpos_assoc"/>
    <property type="match status" value="1"/>
</dbReference>
<feature type="compositionally biased region" description="Polar residues" evidence="1">
    <location>
        <begin position="196"/>
        <end position="205"/>
    </location>
</feature>
<dbReference type="InterPro" id="IPR029480">
    <property type="entry name" value="Transpos_assoc"/>
</dbReference>
<sequence>MDKPWMPTSRESEDFKKELEEFLSMAFTCGNVDGKIICPCKKCRDGQRVTIEVAKDNQKSVGFAEDYTKSVDGSKMASSIASDCQSPKDSNVLALEGPDVEANTSGSLLNDDGIGKEVPPGAQKYPQKISDCLVGILRVKRSENLTSESITMLLDLLNRALPRGEEVPKTCEEMLQVLGEEDDTKTLKNKRNKKTASISRSGAGM</sequence>
<evidence type="ECO:0000313" key="3">
    <source>
        <dbReference type="EMBL" id="KAL3520676.1"/>
    </source>
</evidence>
<reference evidence="3 4" key="1">
    <citation type="submission" date="2024-11" db="EMBL/GenBank/DDBJ databases">
        <title>A near-complete genome assembly of Cinchona calisaya.</title>
        <authorList>
            <person name="Lian D.C."/>
            <person name="Zhao X.W."/>
            <person name="Wei L."/>
        </authorList>
    </citation>
    <scope>NUCLEOTIDE SEQUENCE [LARGE SCALE GENOMIC DNA]</scope>
    <source>
        <tissue evidence="3">Nenye</tissue>
    </source>
</reference>
<keyword evidence="4" id="KW-1185">Reference proteome</keyword>